<evidence type="ECO:0000256" key="1">
    <source>
        <dbReference type="SAM" id="Phobius"/>
    </source>
</evidence>
<dbReference type="EMBL" id="GBXM01073042">
    <property type="protein sequence ID" value="JAH35535.1"/>
    <property type="molecule type" value="Transcribed_RNA"/>
</dbReference>
<keyword evidence="1" id="KW-1133">Transmembrane helix</keyword>
<accession>A0A0E9S4E4</accession>
<protein>
    <submittedName>
        <fullName evidence="2">Uncharacterized protein</fullName>
    </submittedName>
</protein>
<name>A0A0E9S4E4_ANGAN</name>
<evidence type="ECO:0000313" key="2">
    <source>
        <dbReference type="EMBL" id="JAH35535.1"/>
    </source>
</evidence>
<dbReference type="PROSITE" id="PS51257">
    <property type="entry name" value="PROKAR_LIPOPROTEIN"/>
    <property type="match status" value="1"/>
</dbReference>
<feature type="transmembrane region" description="Helical" evidence="1">
    <location>
        <begin position="12"/>
        <end position="31"/>
    </location>
</feature>
<organism evidence="2">
    <name type="scientific">Anguilla anguilla</name>
    <name type="common">European freshwater eel</name>
    <name type="synonym">Muraena anguilla</name>
    <dbReference type="NCBI Taxonomy" id="7936"/>
    <lineage>
        <taxon>Eukaryota</taxon>
        <taxon>Metazoa</taxon>
        <taxon>Chordata</taxon>
        <taxon>Craniata</taxon>
        <taxon>Vertebrata</taxon>
        <taxon>Euteleostomi</taxon>
        <taxon>Actinopterygii</taxon>
        <taxon>Neopterygii</taxon>
        <taxon>Teleostei</taxon>
        <taxon>Anguilliformes</taxon>
        <taxon>Anguillidae</taxon>
        <taxon>Anguilla</taxon>
    </lineage>
</organism>
<reference evidence="2" key="1">
    <citation type="submission" date="2014-11" db="EMBL/GenBank/DDBJ databases">
        <authorList>
            <person name="Amaro Gonzalez C."/>
        </authorList>
    </citation>
    <scope>NUCLEOTIDE SEQUENCE</scope>
</reference>
<proteinExistence type="predicted"/>
<keyword evidence="1" id="KW-0472">Membrane</keyword>
<sequence>MKCVIMLSFPVYYSVSTLLLSCYYVVFATSLSRAT</sequence>
<reference evidence="2" key="2">
    <citation type="journal article" date="2015" name="Fish Shellfish Immunol.">
        <title>Early steps in the European eel (Anguilla anguilla)-Vibrio vulnificus interaction in the gills: Role of the RtxA13 toxin.</title>
        <authorList>
            <person name="Callol A."/>
            <person name="Pajuelo D."/>
            <person name="Ebbesson L."/>
            <person name="Teles M."/>
            <person name="MacKenzie S."/>
            <person name="Amaro C."/>
        </authorList>
    </citation>
    <scope>NUCLEOTIDE SEQUENCE</scope>
</reference>
<keyword evidence="1" id="KW-0812">Transmembrane</keyword>
<dbReference type="AlphaFoldDB" id="A0A0E9S4E4"/>